<dbReference type="Pfam" id="PF09366">
    <property type="entry name" value="DUF1997"/>
    <property type="match status" value="1"/>
</dbReference>
<organism evidence="1 2">
    <name type="scientific">Synechococcus elongatus PCC 11801</name>
    <dbReference type="NCBI Taxonomy" id="2219813"/>
    <lineage>
        <taxon>Bacteria</taxon>
        <taxon>Bacillati</taxon>
        <taxon>Cyanobacteriota</taxon>
        <taxon>Cyanophyceae</taxon>
        <taxon>Synechococcales</taxon>
        <taxon>Synechococcaceae</taxon>
        <taxon>Synechococcus</taxon>
    </lineage>
</organism>
<protein>
    <submittedName>
        <fullName evidence="1">DUF1997 domain-containing protein</fullName>
    </submittedName>
</protein>
<evidence type="ECO:0000313" key="1">
    <source>
        <dbReference type="EMBL" id="AZB73315.1"/>
    </source>
</evidence>
<dbReference type="PANTHER" id="PTHR34133:SF8">
    <property type="entry name" value="OS07G0633000 PROTEIN"/>
    <property type="match status" value="1"/>
</dbReference>
<dbReference type="AlphaFoldDB" id="A0AAN1QPS2"/>
<name>A0AAN1QPS2_SYNEL</name>
<reference evidence="1 2" key="1">
    <citation type="journal article" date="2018" name="Sci. Rep.">
        <title>Genome Features and Biochemical Characteristics of a Robust, Fast Growing and Naturally Transformable Cyanobacterium Synechococcus elongatus PCC 11801 Isolated from India.</title>
        <authorList>
            <person name="Jaiswal D."/>
            <person name="Sengupta A."/>
            <person name="Sohoni S."/>
            <person name="Sengupta S."/>
            <person name="Phadnavis A.G."/>
            <person name="Pakrasi H.B."/>
            <person name="Wangikar P.P."/>
        </authorList>
    </citation>
    <scope>NUCLEOTIDE SEQUENCE [LARGE SCALE GENOMIC DNA]</scope>
    <source>
        <strain evidence="1 2">PCC 11801</strain>
    </source>
</reference>
<dbReference type="RefSeq" id="WP_208673993.1">
    <property type="nucleotide sequence ID" value="NZ_CP030139.2"/>
</dbReference>
<gene>
    <name evidence="1" type="ORF">DOP62_11860</name>
</gene>
<dbReference type="PANTHER" id="PTHR34133">
    <property type="entry name" value="OS07G0633000 PROTEIN"/>
    <property type="match status" value="1"/>
</dbReference>
<proteinExistence type="predicted"/>
<dbReference type="InterPro" id="IPR018971">
    <property type="entry name" value="DUF1997"/>
</dbReference>
<sequence length="185" mass="21179">MLSRFAASQAVELTIHQPIARSLQDYLRQSERIVYTLFNHEQLQVLGNHLYRFEMRPLQFFSLQLRPIVDLAVWTNEAGVLQIQSRDCQLRGLDLLAARFRLDLEGELMAESSHALTGEARLNVEVQMPPLLRFTPRPMLEAAGNALLKGVLLTIRQQIQRRLIEDYLLWSQESCCSSVLPPPLG</sequence>
<dbReference type="EMBL" id="CP030139">
    <property type="protein sequence ID" value="AZB73315.1"/>
    <property type="molecule type" value="Genomic_DNA"/>
</dbReference>
<dbReference type="Proteomes" id="UP000267249">
    <property type="component" value="Chromosome"/>
</dbReference>
<accession>A0AAN1QPS2</accession>
<evidence type="ECO:0000313" key="2">
    <source>
        <dbReference type="Proteomes" id="UP000267249"/>
    </source>
</evidence>